<feature type="transmembrane region" description="Helical" evidence="7">
    <location>
        <begin position="179"/>
        <end position="195"/>
    </location>
</feature>
<evidence type="ECO:0000256" key="5">
    <source>
        <dbReference type="ARBA" id="ARBA00022989"/>
    </source>
</evidence>
<evidence type="ECO:0000256" key="2">
    <source>
        <dbReference type="ARBA" id="ARBA00022475"/>
    </source>
</evidence>
<dbReference type="GO" id="GO:0005886">
    <property type="term" value="C:plasma membrane"/>
    <property type="evidence" value="ECO:0007669"/>
    <property type="project" value="InterPro"/>
</dbReference>
<feature type="transmembrane region" description="Helical" evidence="7">
    <location>
        <begin position="151"/>
        <end position="173"/>
    </location>
</feature>
<organism evidence="8 9">
    <name type="scientific">Ruminococcus flavefaciens</name>
    <dbReference type="NCBI Taxonomy" id="1265"/>
    <lineage>
        <taxon>Bacteria</taxon>
        <taxon>Bacillati</taxon>
        <taxon>Bacillota</taxon>
        <taxon>Clostridia</taxon>
        <taxon>Eubacteriales</taxon>
        <taxon>Oscillospiraceae</taxon>
        <taxon>Ruminococcus</taxon>
    </lineage>
</organism>
<dbReference type="EMBL" id="FPIP01000002">
    <property type="protein sequence ID" value="SFW24156.1"/>
    <property type="molecule type" value="Genomic_DNA"/>
</dbReference>
<feature type="transmembrane region" description="Helical" evidence="7">
    <location>
        <begin position="207"/>
        <end position="227"/>
    </location>
</feature>
<evidence type="ECO:0000256" key="1">
    <source>
        <dbReference type="ARBA" id="ARBA00007150"/>
    </source>
</evidence>
<sequence length="242" mass="26058">MIIHIDTSYKLIPPYVVMIVIACAVGIAMQYIMNRKRGIDKKIAGFVALLSPFMSFFFGLLLTYVSSGGKSFGLSSIGGLVGMYGSVLTLALIVGDKEKSRVMFENCTLALPLMYSVSKLGCLFAGCCHGRPYSGPFSIEYTGKVTEAGGVFPVQLSETVVFFLIFAAGVIMFAKGSKSAVYAVFIASAAAKGLLDFTREDHIGKIVSLNQILCFVMMIVCIVYLVIKSKKPAYAGVIKAEQ</sequence>
<evidence type="ECO:0000313" key="9">
    <source>
        <dbReference type="Proteomes" id="UP000183461"/>
    </source>
</evidence>
<keyword evidence="3 8" id="KW-0808">Transferase</keyword>
<dbReference type="Proteomes" id="UP000183461">
    <property type="component" value="Unassembled WGS sequence"/>
</dbReference>
<dbReference type="InterPro" id="IPR001640">
    <property type="entry name" value="Lgt"/>
</dbReference>
<keyword evidence="5 7" id="KW-1133">Transmembrane helix</keyword>
<dbReference type="AlphaFoldDB" id="A0A1K1MLW1"/>
<keyword evidence="8" id="KW-0449">Lipoprotein</keyword>
<proteinExistence type="inferred from homology"/>
<dbReference type="GO" id="GO:0042158">
    <property type="term" value="P:lipoprotein biosynthetic process"/>
    <property type="evidence" value="ECO:0007669"/>
    <property type="project" value="InterPro"/>
</dbReference>
<dbReference type="Pfam" id="PF01790">
    <property type="entry name" value="LGT"/>
    <property type="match status" value="1"/>
</dbReference>
<name>A0A1K1MLW1_RUMFL</name>
<dbReference type="GO" id="GO:0008961">
    <property type="term" value="F:phosphatidylglycerol-prolipoprotein diacylglyceryl transferase activity"/>
    <property type="evidence" value="ECO:0007669"/>
    <property type="project" value="InterPro"/>
</dbReference>
<feature type="transmembrane region" description="Helical" evidence="7">
    <location>
        <begin position="72"/>
        <end position="94"/>
    </location>
</feature>
<keyword evidence="4 7" id="KW-0812">Transmembrane</keyword>
<feature type="transmembrane region" description="Helical" evidence="7">
    <location>
        <begin position="12"/>
        <end position="32"/>
    </location>
</feature>
<dbReference type="RefSeq" id="WP_072299678.1">
    <property type="nucleotide sequence ID" value="NZ_FPIP01000002.1"/>
</dbReference>
<dbReference type="PANTHER" id="PTHR30589">
    <property type="entry name" value="PROLIPOPROTEIN DIACYLGLYCERYL TRANSFERASE"/>
    <property type="match status" value="1"/>
</dbReference>
<gene>
    <name evidence="8" type="ORF">SAMN02910280_1329</name>
</gene>
<evidence type="ECO:0000313" key="8">
    <source>
        <dbReference type="EMBL" id="SFW24156.1"/>
    </source>
</evidence>
<evidence type="ECO:0000256" key="3">
    <source>
        <dbReference type="ARBA" id="ARBA00022679"/>
    </source>
</evidence>
<accession>A0A1K1MLW1</accession>
<evidence type="ECO:0000256" key="6">
    <source>
        <dbReference type="ARBA" id="ARBA00023136"/>
    </source>
</evidence>
<dbReference type="PANTHER" id="PTHR30589:SF0">
    <property type="entry name" value="PHOSPHATIDYLGLYCEROL--PROLIPOPROTEIN DIACYLGLYCERYL TRANSFERASE"/>
    <property type="match status" value="1"/>
</dbReference>
<reference evidence="8 9" key="1">
    <citation type="submission" date="2016-11" db="EMBL/GenBank/DDBJ databases">
        <authorList>
            <person name="Jaros S."/>
            <person name="Januszkiewicz K."/>
            <person name="Wedrychowicz H."/>
        </authorList>
    </citation>
    <scope>NUCLEOTIDE SEQUENCE [LARGE SCALE GENOMIC DNA]</scope>
    <source>
        <strain evidence="8 9">YL228</strain>
    </source>
</reference>
<keyword evidence="2" id="KW-1003">Cell membrane</keyword>
<evidence type="ECO:0000256" key="4">
    <source>
        <dbReference type="ARBA" id="ARBA00022692"/>
    </source>
</evidence>
<feature type="transmembrane region" description="Helical" evidence="7">
    <location>
        <begin position="44"/>
        <end position="66"/>
    </location>
</feature>
<protein>
    <submittedName>
        <fullName evidence="8">Prolipoprotein diacylglyceryltransferase</fullName>
    </submittedName>
</protein>
<keyword evidence="6 7" id="KW-0472">Membrane</keyword>
<comment type="similarity">
    <text evidence="1">Belongs to the Lgt family.</text>
</comment>
<evidence type="ECO:0000256" key="7">
    <source>
        <dbReference type="SAM" id="Phobius"/>
    </source>
</evidence>